<protein>
    <submittedName>
        <fullName evidence="1">Uncharacterized protein</fullName>
    </submittedName>
</protein>
<feature type="non-terminal residue" evidence="1">
    <location>
        <position position="263"/>
    </location>
</feature>
<gene>
    <name evidence="1" type="ORF">LTS18_011200</name>
</gene>
<organism evidence="1 2">
    <name type="scientific">Coniosporium uncinatum</name>
    <dbReference type="NCBI Taxonomy" id="93489"/>
    <lineage>
        <taxon>Eukaryota</taxon>
        <taxon>Fungi</taxon>
        <taxon>Dikarya</taxon>
        <taxon>Ascomycota</taxon>
        <taxon>Pezizomycotina</taxon>
        <taxon>Dothideomycetes</taxon>
        <taxon>Dothideomycetes incertae sedis</taxon>
        <taxon>Coniosporium</taxon>
    </lineage>
</organism>
<proteinExistence type="predicted"/>
<evidence type="ECO:0000313" key="2">
    <source>
        <dbReference type="Proteomes" id="UP001186974"/>
    </source>
</evidence>
<accession>A0ACC3CYR4</accession>
<sequence length="263" mass="30560">MSYEEDEWYARQYHRGGGLGYGHVPAPPPLRDPYRASGTFLSPGIAHGTSLHRSRSHGHAPAPNVHVYNYNRNDLDAESSRSPSPYRGRARASSRARPGVDEDILDEVTGIRNDLRRDRSRGRSDASFRDPSPRYYPMPGALPNWEAEHLRRDADLRVQWERDQARRKTELSRLRQKIADEERENELKSIEERYKTAAEMERMKSDLKKKQDAYEAEEYKKKILREAAEEEEEQKEAQAKAVADWERKKEQQEKDRKAAEKAA</sequence>
<dbReference type="Proteomes" id="UP001186974">
    <property type="component" value="Unassembled WGS sequence"/>
</dbReference>
<keyword evidence="2" id="KW-1185">Reference proteome</keyword>
<dbReference type="EMBL" id="JAWDJW010009540">
    <property type="protein sequence ID" value="KAK3059294.1"/>
    <property type="molecule type" value="Genomic_DNA"/>
</dbReference>
<reference evidence="1" key="1">
    <citation type="submission" date="2024-09" db="EMBL/GenBank/DDBJ databases">
        <title>Black Yeasts Isolated from many extreme environments.</title>
        <authorList>
            <person name="Coleine C."/>
            <person name="Stajich J.E."/>
            <person name="Selbmann L."/>
        </authorList>
    </citation>
    <scope>NUCLEOTIDE SEQUENCE</scope>
    <source>
        <strain evidence="1">CCFEE 5737</strain>
    </source>
</reference>
<name>A0ACC3CYR4_9PEZI</name>
<comment type="caution">
    <text evidence="1">The sequence shown here is derived from an EMBL/GenBank/DDBJ whole genome shotgun (WGS) entry which is preliminary data.</text>
</comment>
<evidence type="ECO:0000313" key="1">
    <source>
        <dbReference type="EMBL" id="KAK3059294.1"/>
    </source>
</evidence>